<accession>A0A1H7WJU7</accession>
<organism evidence="1 2">
    <name type="scientific">Bosea lupini</name>
    <dbReference type="NCBI Taxonomy" id="1036779"/>
    <lineage>
        <taxon>Bacteria</taxon>
        <taxon>Pseudomonadati</taxon>
        <taxon>Pseudomonadota</taxon>
        <taxon>Alphaproteobacteria</taxon>
        <taxon>Hyphomicrobiales</taxon>
        <taxon>Boseaceae</taxon>
        <taxon>Bosea</taxon>
    </lineage>
</organism>
<evidence type="ECO:0000313" key="1">
    <source>
        <dbReference type="EMBL" id="SEM21770.1"/>
    </source>
</evidence>
<dbReference type="AlphaFoldDB" id="A0A1H7WJU7"/>
<gene>
    <name evidence="1" type="ORF">SAMN04515666_108209</name>
</gene>
<evidence type="ECO:0000313" key="2">
    <source>
        <dbReference type="Proteomes" id="UP000199664"/>
    </source>
</evidence>
<dbReference type="EMBL" id="FOAN01000008">
    <property type="protein sequence ID" value="SEM21770.1"/>
    <property type="molecule type" value="Genomic_DNA"/>
</dbReference>
<name>A0A1H7WJU7_9HYPH</name>
<dbReference type="STRING" id="1036779.SAMN04515666_108209"/>
<protein>
    <submittedName>
        <fullName evidence="1">Uncharacterized protein</fullName>
    </submittedName>
</protein>
<reference evidence="2" key="1">
    <citation type="submission" date="2016-10" db="EMBL/GenBank/DDBJ databases">
        <authorList>
            <person name="Varghese N."/>
            <person name="Submissions S."/>
        </authorList>
    </citation>
    <scope>NUCLEOTIDE SEQUENCE [LARGE SCALE GENOMIC DNA]</scope>
    <source>
        <strain evidence="2">LMG 26383,CCUG 61248,R- 45681</strain>
    </source>
</reference>
<sequence length="58" mass="6599">MATEPTIGRIWRARTRRTDEPVDLHSLPRNDKSLIAKPDRMELCRVLVGRQGLRCAAA</sequence>
<keyword evidence="2" id="KW-1185">Reference proteome</keyword>
<proteinExistence type="predicted"/>
<dbReference type="Proteomes" id="UP000199664">
    <property type="component" value="Unassembled WGS sequence"/>
</dbReference>